<comment type="caution">
    <text evidence="1">The sequence shown here is derived from an EMBL/GenBank/DDBJ whole genome shotgun (WGS) entry which is preliminary data.</text>
</comment>
<reference evidence="1 2" key="1">
    <citation type="submission" date="2022-03" db="EMBL/GenBank/DDBJ databases">
        <title>Complete genome analysis of Roseomonas KG 17.1 : a prolific producer of plant growth promoters.</title>
        <authorList>
            <person name="Saadouli I."/>
            <person name="Najjari A."/>
            <person name="Mosbah A."/>
            <person name="Ouzari H.I."/>
        </authorList>
    </citation>
    <scope>NUCLEOTIDE SEQUENCE [LARGE SCALE GENOMIC DNA]</scope>
    <source>
        <strain evidence="1 2">KG17-1</strain>
    </source>
</reference>
<dbReference type="RefSeq" id="WP_157986048.1">
    <property type="nucleotide sequence ID" value="NZ_JALBUU010000004.1"/>
</dbReference>
<sequence length="113" mass="11927">MQDLRFAASAASTLSLFSLTSAEVQALLTGVASSSAAWMVDEACDYHGELMLIFTLRAGGDAAPSLVVHRAAEGVMISWQTETAFRCLDVVLEISAAVPLLRSHLESCAEPVA</sequence>
<dbReference type="EMBL" id="JALBUU010000004">
    <property type="protein sequence ID" value="MCI0752599.1"/>
    <property type="molecule type" value="Genomic_DNA"/>
</dbReference>
<keyword evidence="2" id="KW-1185">Reference proteome</keyword>
<protein>
    <submittedName>
        <fullName evidence="1">Uncharacterized protein</fullName>
    </submittedName>
</protein>
<proteinExistence type="predicted"/>
<accession>A0ABS9VZZ7</accession>
<organism evidence="1 2">
    <name type="scientific">Teichococcus vastitatis</name>
    <dbReference type="NCBI Taxonomy" id="2307076"/>
    <lineage>
        <taxon>Bacteria</taxon>
        <taxon>Pseudomonadati</taxon>
        <taxon>Pseudomonadota</taxon>
        <taxon>Alphaproteobacteria</taxon>
        <taxon>Acetobacterales</taxon>
        <taxon>Roseomonadaceae</taxon>
        <taxon>Roseomonas</taxon>
    </lineage>
</organism>
<dbReference type="Proteomes" id="UP001201985">
    <property type="component" value="Unassembled WGS sequence"/>
</dbReference>
<evidence type="ECO:0000313" key="2">
    <source>
        <dbReference type="Proteomes" id="UP001201985"/>
    </source>
</evidence>
<name>A0ABS9VZZ7_9PROT</name>
<gene>
    <name evidence="1" type="ORF">MON41_02310</name>
</gene>
<evidence type="ECO:0000313" key="1">
    <source>
        <dbReference type="EMBL" id="MCI0752599.1"/>
    </source>
</evidence>